<name>A0A3A3YZP2_9ACTN</name>
<dbReference type="Pfam" id="PF04069">
    <property type="entry name" value="OpuAC"/>
    <property type="match status" value="1"/>
</dbReference>
<feature type="chain" id="PRO_5038960175" evidence="1">
    <location>
        <begin position="21"/>
        <end position="310"/>
    </location>
</feature>
<dbReference type="Proteomes" id="UP000265614">
    <property type="component" value="Unassembled WGS sequence"/>
</dbReference>
<evidence type="ECO:0000313" key="4">
    <source>
        <dbReference type="Proteomes" id="UP000265614"/>
    </source>
</evidence>
<reference evidence="3 4" key="1">
    <citation type="submission" date="2018-09" db="EMBL/GenBank/DDBJ databases">
        <title>YIM 75000 draft genome.</title>
        <authorList>
            <person name="Tang S."/>
            <person name="Feng Y."/>
        </authorList>
    </citation>
    <scope>NUCLEOTIDE SEQUENCE [LARGE SCALE GENOMIC DNA]</scope>
    <source>
        <strain evidence="3 4">YIM 75000</strain>
    </source>
</reference>
<proteinExistence type="predicted"/>
<feature type="domain" description="ABC-type glycine betaine transport system substrate-binding" evidence="2">
    <location>
        <begin position="45"/>
        <end position="305"/>
    </location>
</feature>
<gene>
    <name evidence="3" type="ORF">D5H78_08925</name>
</gene>
<dbReference type="CDD" id="cd13606">
    <property type="entry name" value="PBP2_ProX_like"/>
    <property type="match status" value="1"/>
</dbReference>
<dbReference type="OrthoDB" id="9781705at2"/>
<comment type="caution">
    <text evidence="3">The sequence shown here is derived from an EMBL/GenBank/DDBJ whole genome shotgun (WGS) entry which is preliminary data.</text>
</comment>
<evidence type="ECO:0000256" key="1">
    <source>
        <dbReference type="SAM" id="SignalP"/>
    </source>
</evidence>
<dbReference type="GO" id="GO:0043190">
    <property type="term" value="C:ATP-binding cassette (ABC) transporter complex"/>
    <property type="evidence" value="ECO:0007669"/>
    <property type="project" value="InterPro"/>
</dbReference>
<dbReference type="InterPro" id="IPR007210">
    <property type="entry name" value="ABC_Gly_betaine_transp_sub-bd"/>
</dbReference>
<accession>A0A3A3YZP2</accession>
<sequence>MNLTRRGVLAALAASALALSACGDSDDALQGGSGTTDGGTSAAGTITVGSANFPENVLLAEMYAGVLEAAGVTVEKELNIGAREVYIPALQDGSIDLIPEYNGALLTYFAEGDVEATDSESVYRELQEALPEGLTLLEQSEAEDKDTLSVTAETAERYGLETIADLAPVAGDLVVGAGPEFRTRRQGLVGLEEVYGVTFGQFRPLDVGGPLTVGALKDGEVDVANIFSTDSSIETNGFVTLEDPENLFLAENVVPVISSDKVTPEVEEALNGLSAALTTEKLTTELAKVQVDKQPAEQVAQEFLEAEGLL</sequence>
<dbReference type="Gene3D" id="3.40.190.10">
    <property type="entry name" value="Periplasmic binding protein-like II"/>
    <property type="match status" value="1"/>
</dbReference>
<dbReference type="EMBL" id="QZEZ01000003">
    <property type="protein sequence ID" value="RJK96353.1"/>
    <property type="molecule type" value="Genomic_DNA"/>
</dbReference>
<evidence type="ECO:0000259" key="2">
    <source>
        <dbReference type="Pfam" id="PF04069"/>
    </source>
</evidence>
<organism evidence="3 4">
    <name type="scientific">Vallicoccus soli</name>
    <dbReference type="NCBI Taxonomy" id="2339232"/>
    <lineage>
        <taxon>Bacteria</taxon>
        <taxon>Bacillati</taxon>
        <taxon>Actinomycetota</taxon>
        <taxon>Actinomycetes</taxon>
        <taxon>Motilibacterales</taxon>
        <taxon>Vallicoccaceae</taxon>
        <taxon>Vallicoccus</taxon>
    </lineage>
</organism>
<dbReference type="GO" id="GO:0022857">
    <property type="term" value="F:transmembrane transporter activity"/>
    <property type="evidence" value="ECO:0007669"/>
    <property type="project" value="InterPro"/>
</dbReference>
<dbReference type="Gene3D" id="3.40.190.120">
    <property type="entry name" value="Osmoprotection protein (prox), domain 2"/>
    <property type="match status" value="1"/>
</dbReference>
<dbReference type="PROSITE" id="PS51257">
    <property type="entry name" value="PROKAR_LIPOPROTEIN"/>
    <property type="match status" value="1"/>
</dbReference>
<dbReference type="SUPFAM" id="SSF53850">
    <property type="entry name" value="Periplasmic binding protein-like II"/>
    <property type="match status" value="1"/>
</dbReference>
<dbReference type="AlphaFoldDB" id="A0A3A3YZP2"/>
<evidence type="ECO:0000313" key="3">
    <source>
        <dbReference type="EMBL" id="RJK96353.1"/>
    </source>
</evidence>
<dbReference type="RefSeq" id="WP_119950084.1">
    <property type="nucleotide sequence ID" value="NZ_QZEZ01000003.1"/>
</dbReference>
<keyword evidence="1" id="KW-0732">Signal</keyword>
<protein>
    <submittedName>
        <fullName evidence="3">ABC transporter substrate-binding protein</fullName>
    </submittedName>
</protein>
<keyword evidence="4" id="KW-1185">Reference proteome</keyword>
<feature type="signal peptide" evidence="1">
    <location>
        <begin position="1"/>
        <end position="20"/>
    </location>
</feature>